<gene>
    <name evidence="4" type="ORF">A2W41_03150</name>
</gene>
<dbReference type="InterPro" id="IPR029044">
    <property type="entry name" value="Nucleotide-diphossugar_trans"/>
</dbReference>
<feature type="domain" description="MobA-like NTP transferase" evidence="3">
    <location>
        <begin position="3"/>
        <end position="125"/>
    </location>
</feature>
<dbReference type="InterPro" id="IPR025877">
    <property type="entry name" value="MobA-like_NTP_Trfase"/>
</dbReference>
<protein>
    <recommendedName>
        <fullName evidence="3">MobA-like NTP transferase domain-containing protein</fullName>
    </recommendedName>
</protein>
<evidence type="ECO:0000256" key="2">
    <source>
        <dbReference type="ARBA" id="ARBA00022695"/>
    </source>
</evidence>
<dbReference type="AlphaFoldDB" id="A0A1G2FYA7"/>
<dbReference type="PANTHER" id="PTHR43584:SF8">
    <property type="entry name" value="N-ACETYLMURAMATE ALPHA-1-PHOSPHATE URIDYLYLTRANSFERASE"/>
    <property type="match status" value="1"/>
</dbReference>
<dbReference type="GO" id="GO:0016779">
    <property type="term" value="F:nucleotidyltransferase activity"/>
    <property type="evidence" value="ECO:0007669"/>
    <property type="project" value="UniProtKB-KW"/>
</dbReference>
<evidence type="ECO:0000313" key="4">
    <source>
        <dbReference type="EMBL" id="OGZ42712.1"/>
    </source>
</evidence>
<accession>A0A1G2FYA7</accession>
<dbReference type="Gene3D" id="3.90.550.10">
    <property type="entry name" value="Spore Coat Polysaccharide Biosynthesis Protein SpsA, Chain A"/>
    <property type="match status" value="1"/>
</dbReference>
<keyword evidence="1" id="KW-0808">Transferase</keyword>
<proteinExistence type="predicted"/>
<dbReference type="CDD" id="cd02523">
    <property type="entry name" value="PC_cytidylyltransferase"/>
    <property type="match status" value="1"/>
</dbReference>
<keyword evidence="2" id="KW-0548">Nucleotidyltransferase</keyword>
<dbReference type="SUPFAM" id="SSF53448">
    <property type="entry name" value="Nucleotide-diphospho-sugar transferases"/>
    <property type="match status" value="1"/>
</dbReference>
<dbReference type="EMBL" id="MHNI01000014">
    <property type="protein sequence ID" value="OGZ42712.1"/>
    <property type="molecule type" value="Genomic_DNA"/>
</dbReference>
<organism evidence="4 5">
    <name type="scientific">Candidatus Ryanbacteria bacterium RIFCSPHIGHO2_01_45_13</name>
    <dbReference type="NCBI Taxonomy" id="1802112"/>
    <lineage>
        <taxon>Bacteria</taxon>
        <taxon>Candidatus Ryaniibacteriota</taxon>
    </lineage>
</organism>
<dbReference type="Proteomes" id="UP000176700">
    <property type="component" value="Unassembled WGS sequence"/>
</dbReference>
<name>A0A1G2FYA7_9BACT</name>
<comment type="caution">
    <text evidence="4">The sequence shown here is derived from an EMBL/GenBank/DDBJ whole genome shotgun (WGS) entry which is preliminary data.</text>
</comment>
<dbReference type="InterPro" id="IPR050065">
    <property type="entry name" value="GlmU-like"/>
</dbReference>
<sequence>MKAIIIAAGLGSRLAPLTEHKPKCLLDVGGKSILQRQLDTLRSADIHNISLIKGYKKEQIHFPDLKYYVNDNYRNNNILYSLMSAEDEMDSEFIALYADIIFTSEVVEELKRCTADIAIVADIADRKYYDGWVDHPTEEVENIIFDDDHNVIAIGKHITAPAEFIGMLKCTRRGAKVFKDYFHRAQKEFSGKPFMRSSVFEKAYLTDFIQYLTDNGVKVKCVLIKQGWYEIDTIQDLEMVNSIFKKARSHV</sequence>
<evidence type="ECO:0000313" key="5">
    <source>
        <dbReference type="Proteomes" id="UP000176700"/>
    </source>
</evidence>
<evidence type="ECO:0000259" key="3">
    <source>
        <dbReference type="Pfam" id="PF12804"/>
    </source>
</evidence>
<dbReference type="PANTHER" id="PTHR43584">
    <property type="entry name" value="NUCLEOTIDYL TRANSFERASE"/>
    <property type="match status" value="1"/>
</dbReference>
<reference evidence="4 5" key="1">
    <citation type="journal article" date="2016" name="Nat. Commun.">
        <title>Thousands of microbial genomes shed light on interconnected biogeochemical processes in an aquifer system.</title>
        <authorList>
            <person name="Anantharaman K."/>
            <person name="Brown C.T."/>
            <person name="Hug L.A."/>
            <person name="Sharon I."/>
            <person name="Castelle C.J."/>
            <person name="Probst A.J."/>
            <person name="Thomas B.C."/>
            <person name="Singh A."/>
            <person name="Wilkins M.J."/>
            <person name="Karaoz U."/>
            <person name="Brodie E.L."/>
            <person name="Williams K.H."/>
            <person name="Hubbard S.S."/>
            <person name="Banfield J.F."/>
        </authorList>
    </citation>
    <scope>NUCLEOTIDE SEQUENCE [LARGE SCALE GENOMIC DNA]</scope>
</reference>
<evidence type="ECO:0000256" key="1">
    <source>
        <dbReference type="ARBA" id="ARBA00022679"/>
    </source>
</evidence>
<dbReference type="Pfam" id="PF12804">
    <property type="entry name" value="NTP_transf_3"/>
    <property type="match status" value="1"/>
</dbReference>